<keyword evidence="1" id="KW-1133">Transmembrane helix</keyword>
<evidence type="ECO:0000256" key="1">
    <source>
        <dbReference type="SAM" id="Phobius"/>
    </source>
</evidence>
<keyword evidence="1" id="KW-0812">Transmembrane</keyword>
<dbReference type="RefSeq" id="WP_322938151.1">
    <property type="nucleotide sequence ID" value="NZ_CP141059.1"/>
</dbReference>
<reference evidence="3" key="1">
    <citation type="submission" date="2023-12" db="EMBL/GenBank/DDBJ databases">
        <title>Novel species in genus Nocardioides.</title>
        <authorList>
            <person name="Zhou H."/>
        </authorList>
    </citation>
    <scope>NUCLEOTIDE SEQUENCE [LARGE SCALE GENOMIC DNA]</scope>
    <source>
        <strain evidence="3">HM61</strain>
    </source>
</reference>
<keyword evidence="3" id="KW-1185">Reference proteome</keyword>
<organism evidence="2 3">
    <name type="scientific">Nocardioides bizhenqiangii</name>
    <dbReference type="NCBI Taxonomy" id="3095076"/>
    <lineage>
        <taxon>Bacteria</taxon>
        <taxon>Bacillati</taxon>
        <taxon>Actinomycetota</taxon>
        <taxon>Actinomycetes</taxon>
        <taxon>Propionibacteriales</taxon>
        <taxon>Nocardioidaceae</taxon>
        <taxon>Nocardioides</taxon>
    </lineage>
</organism>
<accession>A0ABZ0ZU95</accession>
<evidence type="ECO:0000313" key="2">
    <source>
        <dbReference type="EMBL" id="WQQ27865.1"/>
    </source>
</evidence>
<proteinExistence type="predicted"/>
<protein>
    <submittedName>
        <fullName evidence="2">Uncharacterized protein</fullName>
    </submittedName>
</protein>
<evidence type="ECO:0000313" key="3">
    <source>
        <dbReference type="Proteomes" id="UP001327225"/>
    </source>
</evidence>
<name>A0ABZ0ZU95_9ACTN</name>
<keyword evidence="1" id="KW-0472">Membrane</keyword>
<gene>
    <name evidence="2" type="ORF">SHK19_06435</name>
</gene>
<dbReference type="EMBL" id="CP141059">
    <property type="protein sequence ID" value="WQQ27865.1"/>
    <property type="molecule type" value="Genomic_DNA"/>
</dbReference>
<sequence>MTPWHLGTLHPVEQVLTIVLAFGPFLLLGAVIVVQRRRDAREDAEQSRELDS</sequence>
<feature type="transmembrane region" description="Helical" evidence="1">
    <location>
        <begin position="15"/>
        <end position="34"/>
    </location>
</feature>
<dbReference type="Proteomes" id="UP001327225">
    <property type="component" value="Chromosome"/>
</dbReference>